<evidence type="ECO:0000259" key="5">
    <source>
        <dbReference type="PROSITE" id="PS50830"/>
    </source>
</evidence>
<proteinExistence type="predicted"/>
<dbReference type="Proteomes" id="UP000252182">
    <property type="component" value="Chromosome"/>
</dbReference>
<feature type="signal peptide" evidence="4">
    <location>
        <begin position="1"/>
        <end position="26"/>
    </location>
</feature>
<name>A0A345DE79_9BURK</name>
<organism evidence="6 7">
    <name type="scientific">Ephemeroptericola cinctiostellae</name>
    <dbReference type="NCBI Taxonomy" id="2268024"/>
    <lineage>
        <taxon>Bacteria</taxon>
        <taxon>Pseudomonadati</taxon>
        <taxon>Pseudomonadota</taxon>
        <taxon>Betaproteobacteria</taxon>
        <taxon>Burkholderiales</taxon>
        <taxon>Burkholderiaceae</taxon>
        <taxon>Ephemeroptericola</taxon>
    </lineage>
</organism>
<dbReference type="PROSITE" id="PS50830">
    <property type="entry name" value="TNASE_3"/>
    <property type="match status" value="1"/>
</dbReference>
<evidence type="ECO:0000313" key="7">
    <source>
        <dbReference type="Proteomes" id="UP000252182"/>
    </source>
</evidence>
<dbReference type="GO" id="GO:0004519">
    <property type="term" value="F:endonuclease activity"/>
    <property type="evidence" value="ECO:0007669"/>
    <property type="project" value="UniProtKB-KW"/>
</dbReference>
<feature type="chain" id="PRO_5016881651" description="TNase-like domain-containing protein" evidence="4">
    <location>
        <begin position="27"/>
        <end position="172"/>
    </location>
</feature>
<dbReference type="PANTHER" id="PTHR12302:SF3">
    <property type="entry name" value="SERINE_THREONINE-PROTEIN KINASE 31"/>
    <property type="match status" value="1"/>
</dbReference>
<dbReference type="Gene3D" id="2.40.50.90">
    <property type="match status" value="1"/>
</dbReference>
<dbReference type="Pfam" id="PF00565">
    <property type="entry name" value="SNase"/>
    <property type="match status" value="1"/>
</dbReference>
<dbReference type="AlphaFoldDB" id="A0A345DE79"/>
<dbReference type="SUPFAM" id="SSF50199">
    <property type="entry name" value="Staphylococcal nuclease"/>
    <property type="match status" value="1"/>
</dbReference>
<keyword evidence="4" id="KW-0732">Signal</keyword>
<evidence type="ECO:0000256" key="1">
    <source>
        <dbReference type="ARBA" id="ARBA00022722"/>
    </source>
</evidence>
<dbReference type="KEGG" id="hyf:DTO96_102422"/>
<feature type="domain" description="TNase-like" evidence="5">
    <location>
        <begin position="24"/>
        <end position="147"/>
    </location>
</feature>
<dbReference type="GO" id="GO:0016787">
    <property type="term" value="F:hydrolase activity"/>
    <property type="evidence" value="ECO:0007669"/>
    <property type="project" value="UniProtKB-KW"/>
</dbReference>
<evidence type="ECO:0000313" key="6">
    <source>
        <dbReference type="EMBL" id="AXF86667.1"/>
    </source>
</evidence>
<keyword evidence="1" id="KW-0540">Nuclease</keyword>
<reference evidence="7" key="1">
    <citation type="submission" date="2018-07" db="EMBL/GenBank/DDBJ databases">
        <authorList>
            <person name="Kim H."/>
        </authorList>
    </citation>
    <scope>NUCLEOTIDE SEQUENCE [LARGE SCALE GENOMIC DNA]</scope>
    <source>
        <strain evidence="7">F02</strain>
    </source>
</reference>
<accession>A0A345DE79</accession>
<dbReference type="EMBL" id="CP031124">
    <property type="protein sequence ID" value="AXF86667.1"/>
    <property type="molecule type" value="Genomic_DNA"/>
</dbReference>
<dbReference type="PANTHER" id="PTHR12302">
    <property type="entry name" value="EBNA2 BINDING PROTEIN P100"/>
    <property type="match status" value="1"/>
</dbReference>
<sequence>MIFKKLNRAAKLALSIVFLLPTPCFSQIRVVGITDGDTLTVYDQIANVQKKIRISAIDSPEKKQAFGQDAKKTLSDLCFDKTVEIKYIDTDRYGRTVADVACGGIDAGAYMVGKGMAWVYDKYSSGHEFLYPIQQQAKAATLGLWGYRPDLPAVAPWEWRKLKNKQTTPITE</sequence>
<dbReference type="InterPro" id="IPR016071">
    <property type="entry name" value="Staphylococal_nuclease_OB-fold"/>
</dbReference>
<gene>
    <name evidence="6" type="ORF">DTO96_102422</name>
</gene>
<evidence type="ECO:0000256" key="3">
    <source>
        <dbReference type="ARBA" id="ARBA00022801"/>
    </source>
</evidence>
<keyword evidence="7" id="KW-1185">Reference proteome</keyword>
<keyword evidence="3" id="KW-0378">Hydrolase</keyword>
<keyword evidence="2" id="KW-0255">Endonuclease</keyword>
<protein>
    <recommendedName>
        <fullName evidence="5">TNase-like domain-containing protein</fullName>
    </recommendedName>
</protein>
<evidence type="ECO:0000256" key="4">
    <source>
        <dbReference type="SAM" id="SignalP"/>
    </source>
</evidence>
<dbReference type="SMART" id="SM00318">
    <property type="entry name" value="SNc"/>
    <property type="match status" value="1"/>
</dbReference>
<dbReference type="InterPro" id="IPR035437">
    <property type="entry name" value="SNase_OB-fold_sf"/>
</dbReference>
<evidence type="ECO:0000256" key="2">
    <source>
        <dbReference type="ARBA" id="ARBA00022759"/>
    </source>
</evidence>